<dbReference type="EMBL" id="CP069486">
    <property type="protein sequence ID" value="QRO84905.1"/>
    <property type="molecule type" value="Genomic_DNA"/>
</dbReference>
<accession>A0ABX7HE61</accession>
<keyword evidence="2" id="KW-1185">Reference proteome</keyword>
<evidence type="ECO:0000313" key="1">
    <source>
        <dbReference type="EMBL" id="QRO84905.1"/>
    </source>
</evidence>
<dbReference type="InterPro" id="IPR011235">
    <property type="entry name" value="MepB-like"/>
</dbReference>
<dbReference type="Pfam" id="PF08877">
    <property type="entry name" value="MepB-like"/>
    <property type="match status" value="1"/>
</dbReference>
<name>A0ABX7HE61_9STAP</name>
<reference evidence="1 2" key="1">
    <citation type="submission" date="2021-02" db="EMBL/GenBank/DDBJ databases">
        <title>FDA dAtabase for Regulatory Grade micrObial Sequences (FDA-ARGOS): Supporting development and validation of Infectious Disease Dx tests.</title>
        <authorList>
            <person name="Sproer C."/>
            <person name="Gronow S."/>
            <person name="Severitt S."/>
            <person name="Schroder I."/>
            <person name="Tallon L."/>
            <person name="Sadzewicz L."/>
            <person name="Zhao X."/>
            <person name="Boylan J."/>
            <person name="Ott S."/>
            <person name="Bowen H."/>
            <person name="Vavikolanu K."/>
            <person name="Mehta A."/>
            <person name="Aluvathingal J."/>
            <person name="Nadendla S."/>
            <person name="Lowell S."/>
            <person name="Myers T."/>
            <person name="Yan Y."/>
            <person name="Sichtig H."/>
        </authorList>
    </citation>
    <scope>NUCLEOTIDE SEQUENCE [LARGE SCALE GENOMIC DNA]</scope>
    <source>
        <strain evidence="1 2">FDAARGOS_1207</strain>
    </source>
</reference>
<dbReference type="Proteomes" id="UP000627155">
    <property type="component" value="Chromosome"/>
</dbReference>
<dbReference type="Gene3D" id="3.40.1350.140">
    <property type="entry name" value="MepB-like"/>
    <property type="match status" value="1"/>
</dbReference>
<sequence length="173" mass="20631">MFESIKFTRDVLEEHHTIQDLNIEPLNIEYESCYFRLANHTYRSRRAKKTPNKKGYFVVFWVKDENNKNRPYTYGESADKLIITIMDAAKKGQFIIPKEVLLKKHIISHNNIKGKMAMRVYPSWEENLNKTATQTQNWQQDYFIDLSDSVDSQNIAKLYQKVFKNKKNHPIRK</sequence>
<protein>
    <submittedName>
        <fullName evidence="1">MepB family protein</fullName>
    </submittedName>
</protein>
<gene>
    <name evidence="1" type="ORF">I6J37_12120</name>
</gene>
<dbReference type="PIRSF" id="PIRSF032285">
    <property type="entry name" value="UCP032285"/>
    <property type="match status" value="1"/>
</dbReference>
<evidence type="ECO:0000313" key="2">
    <source>
        <dbReference type="Proteomes" id="UP000627155"/>
    </source>
</evidence>
<organism evidence="1 2">
    <name type="scientific">Mammaliicoccus vitulinus</name>
    <dbReference type="NCBI Taxonomy" id="71237"/>
    <lineage>
        <taxon>Bacteria</taxon>
        <taxon>Bacillati</taxon>
        <taxon>Bacillota</taxon>
        <taxon>Bacilli</taxon>
        <taxon>Bacillales</taxon>
        <taxon>Staphylococcaceae</taxon>
        <taxon>Mammaliicoccus</taxon>
    </lineage>
</organism>
<dbReference type="RefSeq" id="WP_103322948.1">
    <property type="nucleotide sequence ID" value="NZ_CBCPHH010000004.1"/>
</dbReference>
<dbReference type="InterPro" id="IPR038231">
    <property type="entry name" value="MepB-like_sf"/>
</dbReference>
<proteinExistence type="predicted"/>